<dbReference type="PANTHER" id="PTHR35010">
    <property type="entry name" value="BLL4672 PROTEIN-RELATED"/>
    <property type="match status" value="1"/>
</dbReference>
<feature type="domain" description="HTH cro/C1-type" evidence="1">
    <location>
        <begin position="16"/>
        <end position="70"/>
    </location>
</feature>
<dbReference type="PANTHER" id="PTHR35010:SF4">
    <property type="entry name" value="BLL5781 PROTEIN"/>
    <property type="match status" value="1"/>
</dbReference>
<sequence>MTTDLLDGPKPVGALIKEWRQRRRISQLDLSIESGISTRHLSFVETGRSKPSSEMILKLSEFLGVPLRDRNHLLLAGGYAPAYAEHALDAPEMAAARGAVREVLQAHEPYPALAVDRMWNVVDVNASVDLLTRVASPHLLEGQINALRLTLHPDGLAPHIVNHGQWRAHVLGGLRRSAEARADLEMLALYDELRDYPCDDPCDGPGVPGGIHVPFILRVDDRQLSFLAIIATFGTAVDITLSELAIESFFPADEDTAAYLRR</sequence>
<proteinExistence type="predicted"/>
<keyword evidence="3" id="KW-1185">Reference proteome</keyword>
<dbReference type="Proteomes" id="UP000237752">
    <property type="component" value="Unassembled WGS sequence"/>
</dbReference>
<dbReference type="SUPFAM" id="SSF47413">
    <property type="entry name" value="lambda repressor-like DNA-binding domains"/>
    <property type="match status" value="1"/>
</dbReference>
<dbReference type="InterPro" id="IPR001387">
    <property type="entry name" value="Cro/C1-type_HTH"/>
</dbReference>
<dbReference type="EMBL" id="PVUE01000007">
    <property type="protein sequence ID" value="PRZ41987.1"/>
    <property type="molecule type" value="Genomic_DNA"/>
</dbReference>
<evidence type="ECO:0000313" key="3">
    <source>
        <dbReference type="Proteomes" id="UP000237752"/>
    </source>
</evidence>
<comment type="caution">
    <text evidence="2">The sequence shown here is derived from an EMBL/GenBank/DDBJ whole genome shotgun (WGS) entry which is preliminary data.</text>
</comment>
<dbReference type="AlphaFoldDB" id="A0A2T1A0H3"/>
<dbReference type="CDD" id="cd00093">
    <property type="entry name" value="HTH_XRE"/>
    <property type="match status" value="1"/>
</dbReference>
<dbReference type="RefSeq" id="WP_238145313.1">
    <property type="nucleotide sequence ID" value="NZ_PVUE01000007.1"/>
</dbReference>
<gene>
    <name evidence="2" type="ORF">CLV47_107115</name>
</gene>
<dbReference type="Gene3D" id="3.30.450.180">
    <property type="match status" value="1"/>
</dbReference>
<accession>A0A2T1A0H3</accession>
<protein>
    <submittedName>
        <fullName evidence="2">Transcriptional regulator with XRE-family HTH domain</fullName>
    </submittedName>
</protein>
<reference evidence="2 3" key="1">
    <citation type="submission" date="2018-03" db="EMBL/GenBank/DDBJ databases">
        <title>Genomic Encyclopedia of Archaeal and Bacterial Type Strains, Phase II (KMG-II): from individual species to whole genera.</title>
        <authorList>
            <person name="Goeker M."/>
        </authorList>
    </citation>
    <scope>NUCLEOTIDE SEQUENCE [LARGE SCALE GENOMIC DNA]</scope>
    <source>
        <strain evidence="2 3">DSM 100065</strain>
    </source>
</reference>
<dbReference type="Pfam" id="PF01381">
    <property type="entry name" value="HTH_3"/>
    <property type="match status" value="1"/>
</dbReference>
<dbReference type="PROSITE" id="PS50943">
    <property type="entry name" value="HTH_CROC1"/>
    <property type="match status" value="1"/>
</dbReference>
<dbReference type="InterPro" id="IPR010982">
    <property type="entry name" value="Lambda_DNA-bd_dom_sf"/>
</dbReference>
<dbReference type="SMART" id="SM00530">
    <property type="entry name" value="HTH_XRE"/>
    <property type="match status" value="1"/>
</dbReference>
<name>A0A2T1A0H3_9ACTN</name>
<evidence type="ECO:0000259" key="1">
    <source>
        <dbReference type="PROSITE" id="PS50943"/>
    </source>
</evidence>
<dbReference type="InterPro" id="IPR041413">
    <property type="entry name" value="MLTR_LBD"/>
</dbReference>
<evidence type="ECO:0000313" key="2">
    <source>
        <dbReference type="EMBL" id="PRZ41987.1"/>
    </source>
</evidence>
<dbReference type="Gene3D" id="1.10.260.40">
    <property type="entry name" value="lambda repressor-like DNA-binding domains"/>
    <property type="match status" value="1"/>
</dbReference>
<organism evidence="2 3">
    <name type="scientific">Antricoccus suffuscus</name>
    <dbReference type="NCBI Taxonomy" id="1629062"/>
    <lineage>
        <taxon>Bacteria</taxon>
        <taxon>Bacillati</taxon>
        <taxon>Actinomycetota</taxon>
        <taxon>Actinomycetes</taxon>
        <taxon>Geodermatophilales</taxon>
        <taxon>Antricoccaceae</taxon>
        <taxon>Antricoccus</taxon>
    </lineage>
</organism>
<dbReference type="Pfam" id="PF17765">
    <property type="entry name" value="MLTR_LBD"/>
    <property type="match status" value="1"/>
</dbReference>
<dbReference type="GO" id="GO:0003677">
    <property type="term" value="F:DNA binding"/>
    <property type="evidence" value="ECO:0007669"/>
    <property type="project" value="InterPro"/>
</dbReference>